<dbReference type="Pfam" id="PF04586">
    <property type="entry name" value="Peptidase_S78"/>
    <property type="match status" value="1"/>
</dbReference>
<evidence type="ECO:0000256" key="1">
    <source>
        <dbReference type="ARBA" id="ARBA00022612"/>
    </source>
</evidence>
<keyword evidence="1" id="KW-1188">Viral release from host cell</keyword>
<sequence length="198" mass="22170">MSEIEIVPDRKFGIPIEIGSIFKGKDPQGTEAVFIEGYASTRDLDRSGEVVEPTAFEKWLPKYMKNPVITYMHDWSQPIGRTVQARIDTTGLWVRAFVSNAATTVIELIKQGILKGFSIGYNVVKAEERDGVDHLTEVELYEIAVVTIPANRETLFTLAKALREGATVGQVKALFAQELRKAEEEKYIEIVPTIIEVI</sequence>
<proteinExistence type="predicted"/>
<dbReference type="SUPFAM" id="SSF50789">
    <property type="entry name" value="Herpes virus serine proteinase, assemblin"/>
    <property type="match status" value="1"/>
</dbReference>
<evidence type="ECO:0000256" key="3">
    <source>
        <dbReference type="ARBA" id="ARBA00022801"/>
    </source>
</evidence>
<dbReference type="GO" id="GO:0006508">
    <property type="term" value="P:proteolysis"/>
    <property type="evidence" value="ECO:0007669"/>
    <property type="project" value="UniProtKB-KW"/>
</dbReference>
<evidence type="ECO:0000313" key="6">
    <source>
        <dbReference type="Proteomes" id="UP000285961"/>
    </source>
</evidence>
<evidence type="ECO:0000259" key="4">
    <source>
        <dbReference type="Pfam" id="PF04586"/>
    </source>
</evidence>
<keyword evidence="3" id="KW-0378">Hydrolase</keyword>
<dbReference type="Proteomes" id="UP000285961">
    <property type="component" value="Unassembled WGS sequence"/>
</dbReference>
<dbReference type="InterPro" id="IPR054613">
    <property type="entry name" value="Peptidase_S78_dom"/>
</dbReference>
<organism evidence="5 6">
    <name type="scientific">Candidatus Abyssobacteria bacterium SURF_17</name>
    <dbReference type="NCBI Taxonomy" id="2093361"/>
    <lineage>
        <taxon>Bacteria</taxon>
        <taxon>Pseudomonadati</taxon>
        <taxon>Candidatus Hydrogenedentota</taxon>
        <taxon>Candidatus Abyssobacteria</taxon>
    </lineage>
</organism>
<keyword evidence="2 5" id="KW-0645">Protease</keyword>
<dbReference type="AlphaFoldDB" id="A0A419EWW6"/>
<comment type="caution">
    <text evidence="5">The sequence shown here is derived from an EMBL/GenBank/DDBJ whole genome shotgun (WGS) entry which is preliminary data.</text>
</comment>
<evidence type="ECO:0000256" key="2">
    <source>
        <dbReference type="ARBA" id="ARBA00022670"/>
    </source>
</evidence>
<protein>
    <submittedName>
        <fullName evidence="5">HK97 family phage prohead protease</fullName>
    </submittedName>
</protein>
<reference evidence="5 6" key="1">
    <citation type="journal article" date="2017" name="ISME J.">
        <title>Energy and carbon metabolisms in a deep terrestrial subsurface fluid microbial community.</title>
        <authorList>
            <person name="Momper L."/>
            <person name="Jungbluth S.P."/>
            <person name="Lee M.D."/>
            <person name="Amend J.P."/>
        </authorList>
    </citation>
    <scope>NUCLEOTIDE SEQUENCE [LARGE SCALE GENOMIC DNA]</scope>
    <source>
        <strain evidence="5">SURF_17</strain>
    </source>
</reference>
<dbReference type="NCBIfam" id="TIGR01543">
    <property type="entry name" value="proheadase_HK97"/>
    <property type="match status" value="1"/>
</dbReference>
<dbReference type="EMBL" id="QZKI01000087">
    <property type="protein sequence ID" value="RJP69035.1"/>
    <property type="molecule type" value="Genomic_DNA"/>
</dbReference>
<dbReference type="GO" id="GO:0008233">
    <property type="term" value="F:peptidase activity"/>
    <property type="evidence" value="ECO:0007669"/>
    <property type="project" value="UniProtKB-KW"/>
</dbReference>
<gene>
    <name evidence="5" type="ORF">C4532_11825</name>
</gene>
<evidence type="ECO:0000313" key="5">
    <source>
        <dbReference type="EMBL" id="RJP69035.1"/>
    </source>
</evidence>
<feature type="domain" description="Prohead serine protease" evidence="4">
    <location>
        <begin position="30"/>
        <end position="156"/>
    </location>
</feature>
<name>A0A419EWW6_9BACT</name>
<dbReference type="InterPro" id="IPR006433">
    <property type="entry name" value="Prohead_protease"/>
</dbReference>
<accession>A0A419EWW6</accession>